<evidence type="ECO:0000313" key="2">
    <source>
        <dbReference type="EMBL" id="KMQ90424.1"/>
    </source>
</evidence>
<dbReference type="Gene3D" id="3.30.420.10">
    <property type="entry name" value="Ribonuclease H-like superfamily/Ribonuclease H"/>
    <property type="match status" value="1"/>
</dbReference>
<dbReference type="Pfam" id="PF00075">
    <property type="entry name" value="RNase_H"/>
    <property type="match status" value="1"/>
</dbReference>
<dbReference type="OrthoDB" id="7700353at2759"/>
<evidence type="ECO:0000313" key="3">
    <source>
        <dbReference type="Proteomes" id="UP000036403"/>
    </source>
</evidence>
<dbReference type="SUPFAM" id="SSF53098">
    <property type="entry name" value="Ribonuclease H-like"/>
    <property type="match status" value="1"/>
</dbReference>
<dbReference type="STRING" id="67767.A0A0J7KJL1"/>
<sequence>MRTTPTNVLLDLNGEQPLKTRWQFLLDKLICKITARLSHPLNSTLLQTCHLRHNERTHLSALVDTYLTHSHIFKQIEQFHLPGYLEFPYPIRHFKPFIDTDSGFPLRIKEDIDNDITEAFNSLLQEQNVDVTYYTDGSRACVDGQYRMGFAVFSPETDLPLKKRINNHSSIFEAEASAIEEALRIIIGKRTPKSIICSDSLSVLTNLQASAPSDNSNHIISRIKKSMFSCNQLGLLVKLIWIPIHHGIAGNETADSLAKESLHLPDPFLQSKCHYTNLYSRFKKIAKEKAIEILQSESLIKSSRYFEIIDSPLSPPWYNTNKEGLTRPVISLISRLRAQHAVINAHLWEKNIISSSACSCGHAFQDLNHIFF</sequence>
<dbReference type="EMBL" id="LBMM01006654">
    <property type="protein sequence ID" value="KMQ90424.1"/>
    <property type="molecule type" value="Genomic_DNA"/>
</dbReference>
<comment type="caution">
    <text evidence="2">The sequence shown here is derived from an EMBL/GenBank/DDBJ whole genome shotgun (WGS) entry which is preliminary data.</text>
</comment>
<evidence type="ECO:0000259" key="1">
    <source>
        <dbReference type="PROSITE" id="PS50879"/>
    </source>
</evidence>
<dbReference type="PaxDb" id="67767-A0A0J7KJL1"/>
<dbReference type="PROSITE" id="PS50879">
    <property type="entry name" value="RNASE_H_1"/>
    <property type="match status" value="1"/>
</dbReference>
<proteinExistence type="predicted"/>
<protein>
    <submittedName>
        <fullName evidence="2">Pol-like protein</fullName>
    </submittedName>
</protein>
<accession>A0A0J7KJL1</accession>
<dbReference type="AlphaFoldDB" id="A0A0J7KJL1"/>
<name>A0A0J7KJL1_LASNI</name>
<dbReference type="CDD" id="cd09276">
    <property type="entry name" value="Rnase_HI_RT_non_LTR"/>
    <property type="match status" value="1"/>
</dbReference>
<gene>
    <name evidence="2" type="ORF">RF55_9827</name>
</gene>
<organism evidence="2 3">
    <name type="scientific">Lasius niger</name>
    <name type="common">Black garden ant</name>
    <dbReference type="NCBI Taxonomy" id="67767"/>
    <lineage>
        <taxon>Eukaryota</taxon>
        <taxon>Metazoa</taxon>
        <taxon>Ecdysozoa</taxon>
        <taxon>Arthropoda</taxon>
        <taxon>Hexapoda</taxon>
        <taxon>Insecta</taxon>
        <taxon>Pterygota</taxon>
        <taxon>Neoptera</taxon>
        <taxon>Endopterygota</taxon>
        <taxon>Hymenoptera</taxon>
        <taxon>Apocrita</taxon>
        <taxon>Aculeata</taxon>
        <taxon>Formicoidea</taxon>
        <taxon>Formicidae</taxon>
        <taxon>Formicinae</taxon>
        <taxon>Lasius</taxon>
        <taxon>Lasius</taxon>
    </lineage>
</organism>
<reference evidence="2 3" key="1">
    <citation type="submission" date="2015-04" db="EMBL/GenBank/DDBJ databases">
        <title>Lasius niger genome sequencing.</title>
        <authorList>
            <person name="Konorov E.A."/>
            <person name="Nikitin M.A."/>
            <person name="Kirill M.V."/>
            <person name="Chang P."/>
        </authorList>
    </citation>
    <scope>NUCLEOTIDE SEQUENCE [LARGE SCALE GENOMIC DNA]</scope>
    <source>
        <tissue evidence="2">Whole</tissue>
    </source>
</reference>
<dbReference type="Proteomes" id="UP000036403">
    <property type="component" value="Unassembled WGS sequence"/>
</dbReference>
<dbReference type="InterPro" id="IPR002156">
    <property type="entry name" value="RNaseH_domain"/>
</dbReference>
<dbReference type="InterPro" id="IPR012337">
    <property type="entry name" value="RNaseH-like_sf"/>
</dbReference>
<dbReference type="GO" id="GO:0004523">
    <property type="term" value="F:RNA-DNA hybrid ribonuclease activity"/>
    <property type="evidence" value="ECO:0007669"/>
    <property type="project" value="InterPro"/>
</dbReference>
<keyword evidence="3" id="KW-1185">Reference proteome</keyword>
<dbReference type="GO" id="GO:0003676">
    <property type="term" value="F:nucleic acid binding"/>
    <property type="evidence" value="ECO:0007669"/>
    <property type="project" value="InterPro"/>
</dbReference>
<dbReference type="InterPro" id="IPR036397">
    <property type="entry name" value="RNaseH_sf"/>
</dbReference>
<feature type="domain" description="RNase H type-1" evidence="1">
    <location>
        <begin position="127"/>
        <end position="263"/>
    </location>
</feature>